<dbReference type="RefSeq" id="WP_093426928.1">
    <property type="nucleotide sequence ID" value="NZ_FOMJ01000001.1"/>
</dbReference>
<keyword evidence="2" id="KW-1185">Reference proteome</keyword>
<dbReference type="Proteomes" id="UP000198611">
    <property type="component" value="Unassembled WGS sequence"/>
</dbReference>
<sequence>MTENQSVTPPAWTSRAELVDVYLDGLRYDRGNAPVPEEGPGMLTVRLHATDESAPGSPHLHLHLELTLHGLPADAEPSSGEGEGETVFEASLAYRADYQLSGEEHLPPAEERRQFISHTAIPGIWLQLRQMADIVTSQTLAGRVLLPTTPPPVVENPS</sequence>
<accession>A0A1I1NEQ6</accession>
<dbReference type="AlphaFoldDB" id="A0A1I1NEQ6"/>
<reference evidence="1 2" key="1">
    <citation type="submission" date="2016-10" db="EMBL/GenBank/DDBJ databases">
        <authorList>
            <person name="de Groot N.N."/>
        </authorList>
    </citation>
    <scope>NUCLEOTIDE SEQUENCE [LARGE SCALE GENOMIC DNA]</scope>
    <source>
        <strain evidence="1 2">HL3</strain>
    </source>
</reference>
<dbReference type="STRING" id="1123397.SAMN05660831_00241"/>
<name>A0A1I1NEQ6_9GAMM</name>
<protein>
    <recommendedName>
        <fullName evidence="3">Preprotein translocase subunit SecB</fullName>
    </recommendedName>
</protein>
<proteinExistence type="predicted"/>
<evidence type="ECO:0000313" key="1">
    <source>
        <dbReference type="EMBL" id="SFC95975.1"/>
    </source>
</evidence>
<dbReference type="EMBL" id="FOMJ01000001">
    <property type="protein sequence ID" value="SFC95975.1"/>
    <property type="molecule type" value="Genomic_DNA"/>
</dbReference>
<evidence type="ECO:0000313" key="2">
    <source>
        <dbReference type="Proteomes" id="UP000198611"/>
    </source>
</evidence>
<evidence type="ECO:0008006" key="3">
    <source>
        <dbReference type="Google" id="ProtNLM"/>
    </source>
</evidence>
<gene>
    <name evidence="1" type="ORF">SAMN05660831_00241</name>
</gene>
<organism evidence="1 2">
    <name type="scientific">Thiohalospira halophila DSM 15071</name>
    <dbReference type="NCBI Taxonomy" id="1123397"/>
    <lineage>
        <taxon>Bacteria</taxon>
        <taxon>Pseudomonadati</taxon>
        <taxon>Pseudomonadota</taxon>
        <taxon>Gammaproteobacteria</taxon>
        <taxon>Thiohalospirales</taxon>
        <taxon>Thiohalospiraceae</taxon>
        <taxon>Thiohalospira</taxon>
    </lineage>
</organism>